<protein>
    <submittedName>
        <fullName evidence="1">5-oxoprolinase subunit PxpA</fullName>
        <ecNumber evidence="1">3.5.2.9</ecNumber>
    </submittedName>
</protein>
<evidence type="ECO:0000313" key="2">
    <source>
        <dbReference type="Proteomes" id="UP001310386"/>
    </source>
</evidence>
<keyword evidence="2" id="KW-1185">Reference proteome</keyword>
<dbReference type="PANTHER" id="PTHR30292">
    <property type="entry name" value="UNCHARACTERIZED PROTEIN YBGL-RELATED"/>
    <property type="match status" value="1"/>
</dbReference>
<dbReference type="Gene3D" id="3.20.20.370">
    <property type="entry name" value="Glycoside hydrolase/deacetylase"/>
    <property type="match status" value="1"/>
</dbReference>
<sequence>MSTTIDFNSDMGESYGLFRYGEDEKVLPYVTSINLACGFHAGDPVVMNKTVHLAKELGVKVGAHPGFPDIMGFGRRYMQITPKEMYAYVLYQIGALYGFLRTADMAPSHVKLHGALYMMALKDPKLSEALCEAVYQFDPSLPIYTLAGSETAKAAEKIGISVITEFFADRPYTEEGVKMFGWTKEEIGSPEDIADRVLEMVETGSITGLGGIKVPVKAQTVCVHSDTPDSPEIVKTIRQTLEAKGVRFKAPERETILKGEF</sequence>
<dbReference type="CDD" id="cd10787">
    <property type="entry name" value="LamB_YcsF_like"/>
    <property type="match status" value="1"/>
</dbReference>
<dbReference type="Pfam" id="PF03746">
    <property type="entry name" value="LamB_YcsF"/>
    <property type="match status" value="1"/>
</dbReference>
<organism evidence="1 2">
    <name type="scientific">Ferviditalea candida</name>
    <dbReference type="NCBI Taxonomy" id="3108399"/>
    <lineage>
        <taxon>Bacteria</taxon>
        <taxon>Bacillati</taxon>
        <taxon>Bacillota</taxon>
        <taxon>Bacilli</taxon>
        <taxon>Bacillales</taxon>
        <taxon>Paenibacillaceae</taxon>
        <taxon>Ferviditalea</taxon>
    </lineage>
</organism>
<keyword evidence="1" id="KW-0378">Hydrolase</keyword>
<dbReference type="InterPro" id="IPR005501">
    <property type="entry name" value="LamB/YcsF/PxpA-like"/>
</dbReference>
<dbReference type="EMBL" id="JAYJLD010000041">
    <property type="protein sequence ID" value="MEB3103593.1"/>
    <property type="molecule type" value="Genomic_DNA"/>
</dbReference>
<dbReference type="SUPFAM" id="SSF88713">
    <property type="entry name" value="Glycoside hydrolase/deacetylase"/>
    <property type="match status" value="1"/>
</dbReference>
<dbReference type="RefSeq" id="WP_371755722.1">
    <property type="nucleotide sequence ID" value="NZ_JAYJLD010000041.1"/>
</dbReference>
<dbReference type="GO" id="GO:0017168">
    <property type="term" value="F:5-oxoprolinase (ATP-hydrolyzing) activity"/>
    <property type="evidence" value="ECO:0007669"/>
    <property type="project" value="UniProtKB-EC"/>
</dbReference>
<dbReference type="PANTHER" id="PTHR30292:SF0">
    <property type="entry name" value="5-OXOPROLINASE SUBUNIT A"/>
    <property type="match status" value="1"/>
</dbReference>
<dbReference type="NCBIfam" id="NF003814">
    <property type="entry name" value="PRK05406.1-3"/>
    <property type="match status" value="1"/>
</dbReference>
<accession>A0ABU5ZN21</accession>
<comment type="caution">
    <text evidence="1">The sequence shown here is derived from an EMBL/GenBank/DDBJ whole genome shotgun (WGS) entry which is preliminary data.</text>
</comment>
<dbReference type="NCBIfam" id="NF003816">
    <property type="entry name" value="PRK05406.1-5"/>
    <property type="match status" value="1"/>
</dbReference>
<name>A0ABU5ZN21_9BACL</name>
<dbReference type="Proteomes" id="UP001310386">
    <property type="component" value="Unassembled WGS sequence"/>
</dbReference>
<reference evidence="1" key="1">
    <citation type="submission" date="2023-12" db="EMBL/GenBank/DDBJ databases">
        <title>Fervidustalea candida gen. nov., sp. nov., a novel member of the family Paenibacillaceae isolated from a geothermal area.</title>
        <authorList>
            <person name="Li W.-J."/>
            <person name="Jiao J.-Y."/>
            <person name="Chen Y."/>
        </authorList>
    </citation>
    <scope>NUCLEOTIDE SEQUENCE</scope>
    <source>
        <strain evidence="1">SYSU GA230002</strain>
    </source>
</reference>
<dbReference type="EC" id="3.5.2.9" evidence="1"/>
<gene>
    <name evidence="1" type="ORF">VF724_18310</name>
</gene>
<proteinExistence type="predicted"/>
<dbReference type="InterPro" id="IPR011330">
    <property type="entry name" value="Glyco_hydro/deAcase_b/a-brl"/>
</dbReference>
<evidence type="ECO:0000313" key="1">
    <source>
        <dbReference type="EMBL" id="MEB3103593.1"/>
    </source>
</evidence>